<dbReference type="EMBL" id="JAPESX010003300">
    <property type="protein sequence ID" value="KAJ8105255.1"/>
    <property type="molecule type" value="Genomic_DNA"/>
</dbReference>
<keyword evidence="2" id="KW-1185">Reference proteome</keyword>
<reference evidence="1" key="1">
    <citation type="submission" date="2022-11" db="EMBL/GenBank/DDBJ databases">
        <title>Genome Sequence of Nemania bipapillata.</title>
        <authorList>
            <person name="Buettner E."/>
        </authorList>
    </citation>
    <scope>NUCLEOTIDE SEQUENCE</scope>
    <source>
        <strain evidence="1">CP14</strain>
    </source>
</reference>
<evidence type="ECO:0000313" key="2">
    <source>
        <dbReference type="Proteomes" id="UP001153334"/>
    </source>
</evidence>
<gene>
    <name evidence="1" type="ORF">ONZ43_g7497</name>
</gene>
<proteinExistence type="predicted"/>
<dbReference type="Proteomes" id="UP001153334">
    <property type="component" value="Unassembled WGS sequence"/>
</dbReference>
<organism evidence="1 2">
    <name type="scientific">Nemania bipapillata</name>
    <dbReference type="NCBI Taxonomy" id="110536"/>
    <lineage>
        <taxon>Eukaryota</taxon>
        <taxon>Fungi</taxon>
        <taxon>Dikarya</taxon>
        <taxon>Ascomycota</taxon>
        <taxon>Pezizomycotina</taxon>
        <taxon>Sordariomycetes</taxon>
        <taxon>Xylariomycetidae</taxon>
        <taxon>Xylariales</taxon>
        <taxon>Xylariaceae</taxon>
        <taxon>Nemania</taxon>
    </lineage>
</organism>
<sequence length="475" mass="53700">MLGVKELRTKLSEVLLGQIATELPSLVTEIDDKLQECRGQLDQLGEPRATVHEQRLYLIKISQKFQSLVDNARVGTYTDPFFEKADTDLGYQQRLRAVIQNLNRQFAKEMAQSGHARKVLPTKNTSSQQNAVTRDAFIKEVQELMRRTRGRELPGRFNSLIVTDLFLEQSKPWRKIVTNHVDGCWVATKQCLELAVTSVAGGPAASRLLQNVIHPALEVLREEVASKANELIDSQVLYHPVTYNEQYLEAVHNINDQRRREFCSGVIENFFGSTPTSSVYMHSRSYDFNTLINQLSRRQEMDDEQFAASEAIDCMEAYYSVALKRLIDHVAIEVIERKLMTALSTILSPIIVFDMSEDLVSVIAGESESSRAKRFKLANQVDVLIKGSETCKHFAGVQFSDLSSWTRDDESQTEDATSVTTNASELTHSLDQFAEERPVESAEVECYQLAEEIGEVPVESAEVGRSRKKNKKGWK</sequence>
<protein>
    <submittedName>
        <fullName evidence="1">Uncharacterized protein</fullName>
    </submittedName>
</protein>
<accession>A0ACC2HQU0</accession>
<name>A0ACC2HQU0_9PEZI</name>
<evidence type="ECO:0000313" key="1">
    <source>
        <dbReference type="EMBL" id="KAJ8105255.1"/>
    </source>
</evidence>
<comment type="caution">
    <text evidence="1">The sequence shown here is derived from an EMBL/GenBank/DDBJ whole genome shotgun (WGS) entry which is preliminary data.</text>
</comment>